<feature type="transmembrane region" description="Helical" evidence="5">
    <location>
        <begin position="7"/>
        <end position="26"/>
    </location>
</feature>
<dbReference type="GO" id="GO:0046983">
    <property type="term" value="F:protein dimerization activity"/>
    <property type="evidence" value="ECO:0007669"/>
    <property type="project" value="InterPro"/>
</dbReference>
<evidence type="ECO:0000256" key="4">
    <source>
        <dbReference type="SAM" id="Coils"/>
    </source>
</evidence>
<gene>
    <name evidence="8" type="ORF">EFY87_11945</name>
</gene>
<dbReference type="InterPro" id="IPR050482">
    <property type="entry name" value="Sensor_HK_TwoCompSys"/>
</dbReference>
<feature type="transmembrane region" description="Helical" evidence="5">
    <location>
        <begin position="108"/>
        <end position="130"/>
    </location>
</feature>
<dbReference type="OrthoDB" id="5241784at2"/>
<evidence type="ECO:0000313" key="8">
    <source>
        <dbReference type="EMBL" id="RNI21378.1"/>
    </source>
</evidence>
<evidence type="ECO:0000256" key="5">
    <source>
        <dbReference type="SAM" id="Phobius"/>
    </source>
</evidence>
<proteinExistence type="predicted"/>
<evidence type="ECO:0000259" key="6">
    <source>
        <dbReference type="Pfam" id="PF02518"/>
    </source>
</evidence>
<dbReference type="Proteomes" id="UP000271678">
    <property type="component" value="Unassembled WGS sequence"/>
</dbReference>
<feature type="coiled-coil region" evidence="4">
    <location>
        <begin position="158"/>
        <end position="188"/>
    </location>
</feature>
<evidence type="ECO:0000259" key="7">
    <source>
        <dbReference type="Pfam" id="PF07730"/>
    </source>
</evidence>
<dbReference type="GO" id="GO:0000155">
    <property type="term" value="F:phosphorelay sensor kinase activity"/>
    <property type="evidence" value="ECO:0007669"/>
    <property type="project" value="InterPro"/>
</dbReference>
<sequence>MRMVDRLQFLNGLIAIAIFAVAPLFLGGLPDLPDPLRVVYWVCIALVGGLFTLIAGTPIAFPRNPRTWTIAGALVVGCYVAAALGSIYGFGIMLLAFATAFWANFVPIRVSILTIVLLLPLNTALAFAVAHGATSNLVLNASLTLLVECFALVTTTQVAAAERARQDAERANHALREAQAQLRTQSATEERLRIARELHDVVGHRLAGLTLTLETARHLPPEQGAPYLENAQRAGKELLGQVRNVVSELREGPATPASLGELGHTWPGLDVHLTDLDLAERLPEDVRHATVRLAQEALTNAARHGAATRAWVTLEDCDGSFSVVVRDNGVGTTTAVEGNGLRGMRERFEALGGSVVWHGMPNGGFVVQASAPLEAPSAVGGAMVQEHV</sequence>
<dbReference type="PANTHER" id="PTHR24421">
    <property type="entry name" value="NITRATE/NITRITE SENSOR PROTEIN NARX-RELATED"/>
    <property type="match status" value="1"/>
</dbReference>
<evidence type="ECO:0000256" key="3">
    <source>
        <dbReference type="ARBA" id="ARBA00023012"/>
    </source>
</evidence>
<keyword evidence="5" id="KW-0472">Membrane</keyword>
<keyword evidence="1" id="KW-0808">Transferase</keyword>
<keyword evidence="4" id="KW-0175">Coiled coil</keyword>
<dbReference type="EMBL" id="RJJQ01000011">
    <property type="protein sequence ID" value="RNI21378.1"/>
    <property type="molecule type" value="Genomic_DNA"/>
</dbReference>
<keyword evidence="5" id="KW-1133">Transmembrane helix</keyword>
<reference evidence="8 9" key="1">
    <citation type="submission" date="2018-11" db="EMBL/GenBank/DDBJ databases">
        <title>Draft genome of Simplicispira Flexivirga sp. BO-16.</title>
        <authorList>
            <person name="Im W.T."/>
        </authorList>
    </citation>
    <scope>NUCLEOTIDE SEQUENCE [LARGE SCALE GENOMIC DNA]</scope>
    <source>
        <strain evidence="8 9">BO-16</strain>
    </source>
</reference>
<dbReference type="InterPro" id="IPR036890">
    <property type="entry name" value="HATPase_C_sf"/>
</dbReference>
<feature type="transmembrane region" description="Helical" evidence="5">
    <location>
        <begin position="73"/>
        <end position="102"/>
    </location>
</feature>
<evidence type="ECO:0000256" key="2">
    <source>
        <dbReference type="ARBA" id="ARBA00022777"/>
    </source>
</evidence>
<organism evidence="8 9">
    <name type="scientific">Flexivirga caeni</name>
    <dbReference type="NCBI Taxonomy" id="2294115"/>
    <lineage>
        <taxon>Bacteria</taxon>
        <taxon>Bacillati</taxon>
        <taxon>Actinomycetota</taxon>
        <taxon>Actinomycetes</taxon>
        <taxon>Micrococcales</taxon>
        <taxon>Dermacoccaceae</taxon>
        <taxon>Flexivirga</taxon>
    </lineage>
</organism>
<dbReference type="GO" id="GO:0016020">
    <property type="term" value="C:membrane"/>
    <property type="evidence" value="ECO:0007669"/>
    <property type="project" value="InterPro"/>
</dbReference>
<keyword evidence="5" id="KW-0812">Transmembrane</keyword>
<protein>
    <submittedName>
        <fullName evidence="8">Sensor histidine kinase</fullName>
    </submittedName>
</protein>
<dbReference type="Pfam" id="PF02518">
    <property type="entry name" value="HATPase_c"/>
    <property type="match status" value="1"/>
</dbReference>
<dbReference type="Gene3D" id="3.30.565.10">
    <property type="entry name" value="Histidine kinase-like ATPase, C-terminal domain"/>
    <property type="match status" value="1"/>
</dbReference>
<comment type="caution">
    <text evidence="8">The sequence shown here is derived from an EMBL/GenBank/DDBJ whole genome shotgun (WGS) entry which is preliminary data.</text>
</comment>
<keyword evidence="2 8" id="KW-0418">Kinase</keyword>
<evidence type="ECO:0000313" key="9">
    <source>
        <dbReference type="Proteomes" id="UP000271678"/>
    </source>
</evidence>
<dbReference type="SUPFAM" id="SSF55874">
    <property type="entry name" value="ATPase domain of HSP90 chaperone/DNA topoisomerase II/histidine kinase"/>
    <property type="match status" value="1"/>
</dbReference>
<dbReference type="AlphaFoldDB" id="A0A3M9MA03"/>
<dbReference type="CDD" id="cd16917">
    <property type="entry name" value="HATPase_UhpB-NarQ-NarX-like"/>
    <property type="match status" value="1"/>
</dbReference>
<evidence type="ECO:0000256" key="1">
    <source>
        <dbReference type="ARBA" id="ARBA00022679"/>
    </source>
</evidence>
<feature type="domain" description="Signal transduction histidine kinase subgroup 3 dimerisation and phosphoacceptor" evidence="7">
    <location>
        <begin position="190"/>
        <end position="252"/>
    </location>
</feature>
<feature type="transmembrane region" description="Helical" evidence="5">
    <location>
        <begin position="137"/>
        <end position="160"/>
    </location>
</feature>
<keyword evidence="9" id="KW-1185">Reference proteome</keyword>
<dbReference type="PANTHER" id="PTHR24421:SF59">
    <property type="entry name" value="OXYGEN SENSOR HISTIDINE KINASE NREB"/>
    <property type="match status" value="1"/>
</dbReference>
<feature type="domain" description="Histidine kinase/HSP90-like ATPase" evidence="6">
    <location>
        <begin position="291"/>
        <end position="374"/>
    </location>
</feature>
<feature type="transmembrane region" description="Helical" evidence="5">
    <location>
        <begin position="38"/>
        <end position="61"/>
    </location>
</feature>
<dbReference type="Gene3D" id="1.20.5.1930">
    <property type="match status" value="1"/>
</dbReference>
<accession>A0A3M9MA03</accession>
<keyword evidence="3" id="KW-0902">Two-component regulatory system</keyword>
<name>A0A3M9MA03_9MICO</name>
<dbReference type="InterPro" id="IPR003594">
    <property type="entry name" value="HATPase_dom"/>
</dbReference>
<dbReference type="InterPro" id="IPR011712">
    <property type="entry name" value="Sig_transdc_His_kin_sub3_dim/P"/>
</dbReference>
<dbReference type="RefSeq" id="WP_123271694.1">
    <property type="nucleotide sequence ID" value="NZ_RJJQ01000011.1"/>
</dbReference>
<dbReference type="Pfam" id="PF07730">
    <property type="entry name" value="HisKA_3"/>
    <property type="match status" value="1"/>
</dbReference>